<reference evidence="2 3" key="1">
    <citation type="submission" date="2020-03" db="EMBL/GenBank/DDBJ databases">
        <title>Cyclobacterium plantarum sp. nov., a marine bacterium isolated from a coastal-marine wetland.</title>
        <authorList>
            <person name="Sanchez-Porro C."/>
            <person name="Ventosa A."/>
            <person name="Amoozegar M."/>
        </authorList>
    </citation>
    <scope>NUCLEOTIDE SEQUENCE [LARGE SCALE GENOMIC DNA]</scope>
    <source>
        <strain evidence="2 3">GBPx2</strain>
    </source>
</reference>
<name>A0ABX0H8N3_9BACT</name>
<feature type="region of interest" description="Disordered" evidence="1">
    <location>
        <begin position="156"/>
        <end position="184"/>
    </location>
</feature>
<evidence type="ECO:0000313" key="2">
    <source>
        <dbReference type="EMBL" id="NHE56330.1"/>
    </source>
</evidence>
<accession>A0ABX0H8N3</accession>
<keyword evidence="3" id="KW-1185">Reference proteome</keyword>
<evidence type="ECO:0000256" key="1">
    <source>
        <dbReference type="SAM" id="MobiDB-lite"/>
    </source>
</evidence>
<organism evidence="2 3">
    <name type="scientific">Cyclobacterium plantarum</name>
    <dbReference type="NCBI Taxonomy" id="2716263"/>
    <lineage>
        <taxon>Bacteria</taxon>
        <taxon>Pseudomonadati</taxon>
        <taxon>Bacteroidota</taxon>
        <taxon>Cytophagia</taxon>
        <taxon>Cytophagales</taxon>
        <taxon>Cyclobacteriaceae</taxon>
        <taxon>Cyclobacterium</taxon>
    </lineage>
</organism>
<gene>
    <name evidence="2" type="ORF">G9Q97_05820</name>
</gene>
<sequence length="184" mass="20083">MSPIDRSKTSESASLDHTLGAPDPNYILGQDKVQNRKAISIRSGVSGGAKGAAGFAFALNSVTWGLEQYGIFANNQDMGLVDEHLSLLRNQVAEDINRALEIPGMIPEKYRNIQELGGISNVVLSGVNPTENQEIYDIGIRIVKEISDNYRPPIQTHHYENGPGLTLMDNTSMGSKSFPKPDEE</sequence>
<evidence type="ECO:0000313" key="3">
    <source>
        <dbReference type="Proteomes" id="UP000649799"/>
    </source>
</evidence>
<dbReference type="RefSeq" id="WP_166144052.1">
    <property type="nucleotide sequence ID" value="NZ_JAANYN010000002.1"/>
</dbReference>
<protein>
    <submittedName>
        <fullName evidence="2">Uncharacterized protein</fullName>
    </submittedName>
</protein>
<dbReference type="Proteomes" id="UP000649799">
    <property type="component" value="Unassembled WGS sequence"/>
</dbReference>
<comment type="caution">
    <text evidence="2">The sequence shown here is derived from an EMBL/GenBank/DDBJ whole genome shotgun (WGS) entry which is preliminary data.</text>
</comment>
<feature type="region of interest" description="Disordered" evidence="1">
    <location>
        <begin position="1"/>
        <end position="27"/>
    </location>
</feature>
<proteinExistence type="predicted"/>
<dbReference type="EMBL" id="JAANYN010000002">
    <property type="protein sequence ID" value="NHE56330.1"/>
    <property type="molecule type" value="Genomic_DNA"/>
</dbReference>